<evidence type="ECO:0000313" key="2">
    <source>
        <dbReference type="EMBL" id="KAE8396100.1"/>
    </source>
</evidence>
<keyword evidence="1" id="KW-0732">Signal</keyword>
<protein>
    <submittedName>
        <fullName evidence="2">Uncharacterized protein</fullName>
    </submittedName>
</protein>
<accession>A0A5N7CPA3</accession>
<sequence length="102" mass="11202">MRFFIPLTLILATIALATALNADNMVDENQLTVEEAARCLRGYQNRAAAIMVDKDATTRATPITAFESLIRWHGLVCNLPFTSRGGVEWNTAGIFGIGTFVR</sequence>
<evidence type="ECO:0000256" key="1">
    <source>
        <dbReference type="SAM" id="SignalP"/>
    </source>
</evidence>
<name>A0A5N7CPA3_PETAA</name>
<feature type="chain" id="PRO_5025066392" evidence="1">
    <location>
        <begin position="20"/>
        <end position="102"/>
    </location>
</feature>
<organism evidence="2">
    <name type="scientific">Petromyces alliaceus</name>
    <name type="common">Aspergillus alliaceus</name>
    <dbReference type="NCBI Taxonomy" id="209559"/>
    <lineage>
        <taxon>Eukaryota</taxon>
        <taxon>Fungi</taxon>
        <taxon>Dikarya</taxon>
        <taxon>Ascomycota</taxon>
        <taxon>Pezizomycotina</taxon>
        <taxon>Eurotiomycetes</taxon>
        <taxon>Eurotiomycetidae</taxon>
        <taxon>Eurotiales</taxon>
        <taxon>Aspergillaceae</taxon>
        <taxon>Aspergillus</taxon>
        <taxon>Aspergillus subgen. Circumdati</taxon>
    </lineage>
</organism>
<proteinExistence type="predicted"/>
<gene>
    <name evidence="2" type="ORF">BDV23DRAFT_178159</name>
</gene>
<dbReference type="Proteomes" id="UP000326877">
    <property type="component" value="Unassembled WGS sequence"/>
</dbReference>
<reference evidence="2" key="1">
    <citation type="submission" date="2019-04" db="EMBL/GenBank/DDBJ databases">
        <title>Friends and foes A comparative genomics studyof 23 Aspergillus species from section Flavi.</title>
        <authorList>
            <consortium name="DOE Joint Genome Institute"/>
            <person name="Kjaerbolling I."/>
            <person name="Vesth T."/>
            <person name="Frisvad J.C."/>
            <person name="Nybo J.L."/>
            <person name="Theobald S."/>
            <person name="Kildgaard S."/>
            <person name="Isbrandt T."/>
            <person name="Kuo A."/>
            <person name="Sato A."/>
            <person name="Lyhne E.K."/>
            <person name="Kogle M.E."/>
            <person name="Wiebenga A."/>
            <person name="Kun R.S."/>
            <person name="Lubbers R.J."/>
            <person name="Makela M.R."/>
            <person name="Barry K."/>
            <person name="Chovatia M."/>
            <person name="Clum A."/>
            <person name="Daum C."/>
            <person name="Haridas S."/>
            <person name="He G."/>
            <person name="LaButti K."/>
            <person name="Lipzen A."/>
            <person name="Mondo S."/>
            <person name="Riley R."/>
            <person name="Salamov A."/>
            <person name="Simmons B.A."/>
            <person name="Magnuson J.K."/>
            <person name="Henrissat B."/>
            <person name="Mortensen U.H."/>
            <person name="Larsen T.O."/>
            <person name="Devries R.P."/>
            <person name="Grigoriev I.V."/>
            <person name="Machida M."/>
            <person name="Baker S.E."/>
            <person name="Andersen M.R."/>
        </authorList>
    </citation>
    <scope>NUCLEOTIDE SEQUENCE [LARGE SCALE GENOMIC DNA]</scope>
    <source>
        <strain evidence="2">IBT 14317</strain>
    </source>
</reference>
<dbReference type="AlphaFoldDB" id="A0A5N7CPA3"/>
<dbReference type="EMBL" id="ML735216">
    <property type="protein sequence ID" value="KAE8396100.1"/>
    <property type="molecule type" value="Genomic_DNA"/>
</dbReference>
<feature type="signal peptide" evidence="1">
    <location>
        <begin position="1"/>
        <end position="19"/>
    </location>
</feature>